<name>A0ABD2YRF2_9GENT</name>
<keyword evidence="1" id="KW-0812">Transmembrane</keyword>
<gene>
    <name evidence="2" type="ORF">ACH5RR_029361</name>
</gene>
<reference evidence="2 3" key="1">
    <citation type="submission" date="2024-11" db="EMBL/GenBank/DDBJ databases">
        <title>A near-complete genome assembly of Cinchona calisaya.</title>
        <authorList>
            <person name="Lian D.C."/>
            <person name="Zhao X.W."/>
            <person name="Wei L."/>
        </authorList>
    </citation>
    <scope>NUCLEOTIDE SEQUENCE [LARGE SCALE GENOMIC DNA]</scope>
    <source>
        <tissue evidence="2">Nenye</tissue>
    </source>
</reference>
<keyword evidence="1" id="KW-0472">Membrane</keyword>
<accession>A0ABD2YRF2</accession>
<protein>
    <submittedName>
        <fullName evidence="2">Uncharacterized protein</fullName>
    </submittedName>
</protein>
<feature type="transmembrane region" description="Helical" evidence="1">
    <location>
        <begin position="21"/>
        <end position="41"/>
    </location>
</feature>
<dbReference type="AlphaFoldDB" id="A0ABD2YRF2"/>
<evidence type="ECO:0000256" key="1">
    <source>
        <dbReference type="SAM" id="Phobius"/>
    </source>
</evidence>
<keyword evidence="1" id="KW-1133">Transmembrane helix</keyword>
<evidence type="ECO:0000313" key="3">
    <source>
        <dbReference type="Proteomes" id="UP001630127"/>
    </source>
</evidence>
<dbReference type="Proteomes" id="UP001630127">
    <property type="component" value="Unassembled WGS sequence"/>
</dbReference>
<dbReference type="EMBL" id="JBJUIK010000012">
    <property type="protein sequence ID" value="KAL3509960.1"/>
    <property type="molecule type" value="Genomic_DNA"/>
</dbReference>
<evidence type="ECO:0000313" key="2">
    <source>
        <dbReference type="EMBL" id="KAL3509960.1"/>
    </source>
</evidence>
<keyword evidence="3" id="KW-1185">Reference proteome</keyword>
<comment type="caution">
    <text evidence="2">The sequence shown here is derived from an EMBL/GenBank/DDBJ whole genome shotgun (WGS) entry which is preliminary data.</text>
</comment>
<sequence>MIHSQYPIHSNIFSQYRMIKTLIIFLQVNMMCLPFFCYPIFQDSPNPPQHNSFGRCMYFRSIHFSCVPLHKSYKLVDLFGVPSIFQECLLKMKLSHSLLYRDDELRISVPNVDK</sequence>
<proteinExistence type="predicted"/>
<organism evidence="2 3">
    <name type="scientific">Cinchona calisaya</name>
    <dbReference type="NCBI Taxonomy" id="153742"/>
    <lineage>
        <taxon>Eukaryota</taxon>
        <taxon>Viridiplantae</taxon>
        <taxon>Streptophyta</taxon>
        <taxon>Embryophyta</taxon>
        <taxon>Tracheophyta</taxon>
        <taxon>Spermatophyta</taxon>
        <taxon>Magnoliopsida</taxon>
        <taxon>eudicotyledons</taxon>
        <taxon>Gunneridae</taxon>
        <taxon>Pentapetalae</taxon>
        <taxon>asterids</taxon>
        <taxon>lamiids</taxon>
        <taxon>Gentianales</taxon>
        <taxon>Rubiaceae</taxon>
        <taxon>Cinchonoideae</taxon>
        <taxon>Cinchoneae</taxon>
        <taxon>Cinchona</taxon>
    </lineage>
</organism>